<dbReference type="InterPro" id="IPR002797">
    <property type="entry name" value="Polysacc_synth"/>
</dbReference>
<proteinExistence type="predicted"/>
<dbReference type="PANTHER" id="PTHR30250:SF11">
    <property type="entry name" value="O-ANTIGEN TRANSPORTER-RELATED"/>
    <property type="match status" value="1"/>
</dbReference>
<evidence type="ECO:0000256" key="4">
    <source>
        <dbReference type="ARBA" id="ARBA00022989"/>
    </source>
</evidence>
<name>A0A928ZW20_LEPEC</name>
<dbReference type="GO" id="GO:0005886">
    <property type="term" value="C:plasma membrane"/>
    <property type="evidence" value="ECO:0007669"/>
    <property type="project" value="UniProtKB-SubCell"/>
</dbReference>
<evidence type="ECO:0000313" key="8">
    <source>
        <dbReference type="Proteomes" id="UP000615026"/>
    </source>
</evidence>
<accession>A0A928ZW20</accession>
<evidence type="ECO:0000256" key="1">
    <source>
        <dbReference type="ARBA" id="ARBA00004651"/>
    </source>
</evidence>
<evidence type="ECO:0000256" key="2">
    <source>
        <dbReference type="ARBA" id="ARBA00022475"/>
    </source>
</evidence>
<dbReference type="PANTHER" id="PTHR30250">
    <property type="entry name" value="PST FAMILY PREDICTED COLANIC ACID TRANSPORTER"/>
    <property type="match status" value="1"/>
</dbReference>
<gene>
    <name evidence="7" type="ORF">IQ260_17395</name>
</gene>
<organism evidence="7 8">
    <name type="scientific">Leptolyngbya cf. ectocarpi LEGE 11479</name>
    <dbReference type="NCBI Taxonomy" id="1828722"/>
    <lineage>
        <taxon>Bacteria</taxon>
        <taxon>Bacillati</taxon>
        <taxon>Cyanobacteriota</taxon>
        <taxon>Cyanophyceae</taxon>
        <taxon>Leptolyngbyales</taxon>
        <taxon>Leptolyngbyaceae</taxon>
        <taxon>Leptolyngbya group</taxon>
        <taxon>Leptolyngbya</taxon>
    </lineage>
</organism>
<dbReference type="InterPro" id="IPR050833">
    <property type="entry name" value="Poly_Biosynth_Transport"/>
</dbReference>
<feature type="transmembrane region" description="Helical" evidence="6">
    <location>
        <begin position="133"/>
        <end position="155"/>
    </location>
</feature>
<dbReference type="EMBL" id="JADEXP010000168">
    <property type="protein sequence ID" value="MBE9068430.1"/>
    <property type="molecule type" value="Genomic_DNA"/>
</dbReference>
<feature type="transmembrane region" description="Helical" evidence="6">
    <location>
        <begin position="161"/>
        <end position="182"/>
    </location>
</feature>
<evidence type="ECO:0000256" key="5">
    <source>
        <dbReference type="ARBA" id="ARBA00023136"/>
    </source>
</evidence>
<keyword evidence="8" id="KW-1185">Reference proteome</keyword>
<dbReference type="Pfam" id="PF01943">
    <property type="entry name" value="Polysacc_synt"/>
    <property type="match status" value="1"/>
</dbReference>
<comment type="subcellular location">
    <subcellularLocation>
        <location evidence="1">Cell membrane</location>
        <topology evidence="1">Multi-pass membrane protein</topology>
    </subcellularLocation>
</comment>
<keyword evidence="4 6" id="KW-1133">Transmembrane helix</keyword>
<feature type="non-terminal residue" evidence="7">
    <location>
        <position position="280"/>
    </location>
</feature>
<keyword evidence="5 6" id="KW-0472">Membrane</keyword>
<feature type="transmembrane region" description="Helical" evidence="6">
    <location>
        <begin position="69"/>
        <end position="91"/>
    </location>
</feature>
<evidence type="ECO:0000256" key="3">
    <source>
        <dbReference type="ARBA" id="ARBA00022692"/>
    </source>
</evidence>
<feature type="transmembrane region" description="Helical" evidence="6">
    <location>
        <begin position="244"/>
        <end position="262"/>
    </location>
</feature>
<evidence type="ECO:0000313" key="7">
    <source>
        <dbReference type="EMBL" id="MBE9068430.1"/>
    </source>
</evidence>
<keyword evidence="3 6" id="KW-0812">Transmembrane</keyword>
<keyword evidence="2" id="KW-1003">Cell membrane</keyword>
<feature type="transmembrane region" description="Helical" evidence="6">
    <location>
        <begin position="103"/>
        <end position="121"/>
    </location>
</feature>
<sequence>MGSNLLSSAIPFAFLPILTRYLSPSDYGLVSTFKILLYIFSILIGVNTHGALTRTYFKLQDIDFKKYLYNLIVISLASFLIFSILVENIIHSQIILREVPKRWLSYVVLFAIFESWSKLLLSLWRVQEKALRFGLFNILKALFNITLTILLVVHLEMGWQGRVSSIIAVGLVFGAFSLWHLWHNQISNNYFNLKYIQIDHLKNALSFGLPLIPHALSGWVINYIDRFFIAAMIGMSDVGIYSVAYQIGNIIGILALSFNQAWSPFLFKELKKDNYPVKVK</sequence>
<feature type="transmembrane region" description="Helical" evidence="6">
    <location>
        <begin position="203"/>
        <end position="224"/>
    </location>
</feature>
<reference evidence="7" key="1">
    <citation type="submission" date="2020-10" db="EMBL/GenBank/DDBJ databases">
        <authorList>
            <person name="Castelo-Branco R."/>
            <person name="Eusebio N."/>
            <person name="Adriana R."/>
            <person name="Vieira A."/>
            <person name="Brugerolle De Fraissinette N."/>
            <person name="Rezende De Castro R."/>
            <person name="Schneider M.P."/>
            <person name="Vasconcelos V."/>
            <person name="Leao P.N."/>
        </authorList>
    </citation>
    <scope>NUCLEOTIDE SEQUENCE</scope>
    <source>
        <strain evidence="7">LEGE 11479</strain>
    </source>
</reference>
<comment type="caution">
    <text evidence="7">The sequence shown here is derived from an EMBL/GenBank/DDBJ whole genome shotgun (WGS) entry which is preliminary data.</text>
</comment>
<protein>
    <submittedName>
        <fullName evidence="7">Oligosaccharide flippase family protein</fullName>
    </submittedName>
</protein>
<dbReference type="AlphaFoldDB" id="A0A928ZW20"/>
<dbReference type="Proteomes" id="UP000615026">
    <property type="component" value="Unassembled WGS sequence"/>
</dbReference>
<evidence type="ECO:0000256" key="6">
    <source>
        <dbReference type="SAM" id="Phobius"/>
    </source>
</evidence>
<feature type="transmembrane region" description="Helical" evidence="6">
    <location>
        <begin position="35"/>
        <end position="57"/>
    </location>
</feature>